<evidence type="ECO:0000313" key="2">
    <source>
        <dbReference type="Proteomes" id="UP001283361"/>
    </source>
</evidence>
<proteinExistence type="predicted"/>
<reference evidence="1" key="1">
    <citation type="journal article" date="2023" name="G3 (Bethesda)">
        <title>A reference genome for the long-term kleptoplast-retaining sea slug Elysia crispata morphotype clarki.</title>
        <authorList>
            <person name="Eastman K.E."/>
            <person name="Pendleton A.L."/>
            <person name="Shaikh M.A."/>
            <person name="Suttiyut T."/>
            <person name="Ogas R."/>
            <person name="Tomko P."/>
            <person name="Gavelis G."/>
            <person name="Widhalm J.R."/>
            <person name="Wisecaver J.H."/>
        </authorList>
    </citation>
    <scope>NUCLEOTIDE SEQUENCE</scope>
    <source>
        <strain evidence="1">ECLA1</strain>
    </source>
</reference>
<comment type="caution">
    <text evidence="1">The sequence shown here is derived from an EMBL/GenBank/DDBJ whole genome shotgun (WGS) entry which is preliminary data.</text>
</comment>
<dbReference type="EMBL" id="JAWDGP010004660">
    <property type="protein sequence ID" value="KAK3762720.1"/>
    <property type="molecule type" value="Genomic_DNA"/>
</dbReference>
<keyword evidence="2" id="KW-1185">Reference proteome</keyword>
<sequence length="117" mass="13333">MHLGALFTIKSFQLQTEHKHRWAGGHMIWRKQHVDNNTLGLYGASCTPLKLLLEMSKILYKKQKQNKSTPNKACCPLHYVMTCDVGRAGKEPLATPHRSPTSKVFMSSVHNAYRPMK</sequence>
<dbReference type="Proteomes" id="UP001283361">
    <property type="component" value="Unassembled WGS sequence"/>
</dbReference>
<gene>
    <name evidence="1" type="ORF">RRG08_043797</name>
</gene>
<name>A0AAE1DAG4_9GAST</name>
<accession>A0AAE1DAG4</accession>
<evidence type="ECO:0000313" key="1">
    <source>
        <dbReference type="EMBL" id="KAK3762720.1"/>
    </source>
</evidence>
<organism evidence="1 2">
    <name type="scientific">Elysia crispata</name>
    <name type="common">lettuce slug</name>
    <dbReference type="NCBI Taxonomy" id="231223"/>
    <lineage>
        <taxon>Eukaryota</taxon>
        <taxon>Metazoa</taxon>
        <taxon>Spiralia</taxon>
        <taxon>Lophotrochozoa</taxon>
        <taxon>Mollusca</taxon>
        <taxon>Gastropoda</taxon>
        <taxon>Heterobranchia</taxon>
        <taxon>Euthyneura</taxon>
        <taxon>Panpulmonata</taxon>
        <taxon>Sacoglossa</taxon>
        <taxon>Placobranchoidea</taxon>
        <taxon>Plakobranchidae</taxon>
        <taxon>Elysia</taxon>
    </lineage>
</organism>
<dbReference type="AlphaFoldDB" id="A0AAE1DAG4"/>
<protein>
    <submittedName>
        <fullName evidence="1">Uncharacterized protein</fullName>
    </submittedName>
</protein>